<dbReference type="EMBL" id="CM001466">
    <property type="protein sequence ID" value="EHY89099.1"/>
    <property type="molecule type" value="Genomic_DNA"/>
</dbReference>
<sequence length="73" mass="8277">MVSRLVEYMEDDVAKADKDKLRHRIDPEWPDAEHAVTELAADRQGALSPFGEVTFPLDTVPYVHPETEINRSA</sequence>
<dbReference type="AlphaFoldDB" id="H8G3T1"/>
<reference evidence="1 2" key="1">
    <citation type="journal article" date="2012" name="Stand. Genomic Sci.">
        <title>Genome sequence of the soil bacterium Saccharomonospora azurea type strain (NA-128(T)).</title>
        <authorList>
            <person name="Klenk H.P."/>
            <person name="Held B."/>
            <person name="Lucas S."/>
            <person name="Lapidus A."/>
            <person name="Copeland A."/>
            <person name="Hammon N."/>
            <person name="Pitluck S."/>
            <person name="Goodwin L.A."/>
            <person name="Han C."/>
            <person name="Tapia R."/>
            <person name="Brambilla E.M."/>
            <person name="Potter G."/>
            <person name="Land M."/>
            <person name="Ivanova N."/>
            <person name="Rohde M."/>
            <person name="Goker M."/>
            <person name="Detter J.C."/>
            <person name="Kyrpides N.C."/>
            <person name="Woyke T."/>
        </authorList>
    </citation>
    <scope>NUCLEOTIDE SEQUENCE [LARGE SCALE GENOMIC DNA]</scope>
    <source>
        <strain evidence="1 2">NA-128</strain>
    </source>
</reference>
<accession>H8G3T1</accession>
<proteinExistence type="predicted"/>
<gene>
    <name evidence="1" type="ORF">SacazDRAFT_02188</name>
</gene>
<keyword evidence="2" id="KW-1185">Reference proteome</keyword>
<evidence type="ECO:0000313" key="1">
    <source>
        <dbReference type="EMBL" id="EHY89099.1"/>
    </source>
</evidence>
<protein>
    <submittedName>
        <fullName evidence="1">Uncharacterized protein</fullName>
    </submittedName>
</protein>
<organism evidence="1 2">
    <name type="scientific">Saccharomonospora azurea NA-128</name>
    <dbReference type="NCBI Taxonomy" id="882081"/>
    <lineage>
        <taxon>Bacteria</taxon>
        <taxon>Bacillati</taxon>
        <taxon>Actinomycetota</taxon>
        <taxon>Actinomycetes</taxon>
        <taxon>Pseudonocardiales</taxon>
        <taxon>Pseudonocardiaceae</taxon>
        <taxon>Saccharomonospora</taxon>
    </lineage>
</organism>
<dbReference type="Proteomes" id="UP000004705">
    <property type="component" value="Chromosome"/>
</dbReference>
<name>H8G3T1_9PSEU</name>
<evidence type="ECO:0000313" key="2">
    <source>
        <dbReference type="Proteomes" id="UP000004705"/>
    </source>
</evidence>
<dbReference type="HOGENOM" id="CLU_186062_0_0_11"/>